<evidence type="ECO:0000256" key="2">
    <source>
        <dbReference type="ARBA" id="ARBA00022676"/>
    </source>
</evidence>
<keyword evidence="2" id="KW-0328">Glycosyltransferase</keyword>
<accession>A0AAW4GH91</accession>
<evidence type="ECO:0000256" key="1">
    <source>
        <dbReference type="ARBA" id="ARBA00006739"/>
    </source>
</evidence>
<evidence type="ECO:0000256" key="3">
    <source>
        <dbReference type="ARBA" id="ARBA00022679"/>
    </source>
</evidence>
<evidence type="ECO:0000313" key="5">
    <source>
        <dbReference type="EMBL" id="MBM9939137.1"/>
    </source>
</evidence>
<gene>
    <name evidence="4" type="ORF">JJW18_07265</name>
    <name evidence="5" type="ORF">JJW19_13380</name>
</gene>
<keyword evidence="3" id="KW-0808">Transferase</keyword>
<protein>
    <submittedName>
        <fullName evidence="4">Glycosyltransferase family 2 protein</fullName>
    </submittedName>
</protein>
<dbReference type="RefSeq" id="WP_205405623.1">
    <property type="nucleotide sequence ID" value="NZ_JAFFTA010000011.1"/>
</dbReference>
<dbReference type="Gene3D" id="3.90.550.10">
    <property type="entry name" value="Spore Coat Polysaccharide Biosynthesis Protein SpsA, Chain A"/>
    <property type="match status" value="1"/>
</dbReference>
<dbReference type="SUPFAM" id="SSF53448">
    <property type="entry name" value="Nucleotide-diphospho-sugar transferases"/>
    <property type="match status" value="1"/>
</dbReference>
<organism evidence="4 7">
    <name type="scientific">Stenotrophomonas lactitubi</name>
    <dbReference type="NCBI Taxonomy" id="2045214"/>
    <lineage>
        <taxon>Bacteria</taxon>
        <taxon>Pseudomonadati</taxon>
        <taxon>Pseudomonadota</taxon>
        <taxon>Gammaproteobacteria</taxon>
        <taxon>Lysobacterales</taxon>
        <taxon>Lysobacteraceae</taxon>
        <taxon>Stenotrophomonas</taxon>
    </lineage>
</organism>
<comment type="similarity">
    <text evidence="1">Belongs to the glycosyltransferase 2 family.</text>
</comment>
<dbReference type="InterPro" id="IPR029044">
    <property type="entry name" value="Nucleotide-diphossugar_trans"/>
</dbReference>
<dbReference type="PANTHER" id="PTHR43179">
    <property type="entry name" value="RHAMNOSYLTRANSFERASE WBBL"/>
    <property type="match status" value="1"/>
</dbReference>
<reference evidence="4" key="2">
    <citation type="submission" date="2021-01" db="EMBL/GenBank/DDBJ databases">
        <authorList>
            <person name="Yu Y."/>
        </authorList>
    </citation>
    <scope>NUCLEOTIDE SEQUENCE</scope>
    <source>
        <strain evidence="4">As-5</strain>
        <strain evidence="5">As-6</strain>
    </source>
</reference>
<reference evidence="6" key="1">
    <citation type="submission" date="2021-01" db="EMBL/GenBank/DDBJ databases">
        <title>Stenotrophomonas maltophilia.</title>
        <authorList>
            <person name="Yu Y."/>
        </authorList>
    </citation>
    <scope>NUCLEOTIDE SEQUENCE [LARGE SCALE GENOMIC DNA]</scope>
    <source>
        <strain evidence="6">As-6</strain>
    </source>
</reference>
<keyword evidence="6" id="KW-1185">Reference proteome</keyword>
<evidence type="ECO:0000313" key="7">
    <source>
        <dbReference type="Proteomes" id="UP000784064"/>
    </source>
</evidence>
<dbReference type="Proteomes" id="UP000784064">
    <property type="component" value="Unassembled WGS sequence"/>
</dbReference>
<dbReference type="PANTHER" id="PTHR43179:SF12">
    <property type="entry name" value="GALACTOFURANOSYLTRANSFERASE GLFT2"/>
    <property type="match status" value="1"/>
</dbReference>
<evidence type="ECO:0000313" key="6">
    <source>
        <dbReference type="Proteomes" id="UP000749453"/>
    </source>
</evidence>
<name>A0AAW4GH91_9GAMM</name>
<dbReference type="AlphaFoldDB" id="A0AAW4GH91"/>
<dbReference type="GO" id="GO:0016757">
    <property type="term" value="F:glycosyltransferase activity"/>
    <property type="evidence" value="ECO:0007669"/>
    <property type="project" value="UniProtKB-KW"/>
</dbReference>
<comment type="caution">
    <text evidence="4">The sequence shown here is derived from an EMBL/GenBank/DDBJ whole genome shotgun (WGS) entry which is preliminary data.</text>
</comment>
<dbReference type="Proteomes" id="UP000749453">
    <property type="component" value="Unassembled WGS sequence"/>
</dbReference>
<dbReference type="EMBL" id="JAFFTB010000022">
    <property type="protein sequence ID" value="MBM9939137.1"/>
    <property type="molecule type" value="Genomic_DNA"/>
</dbReference>
<dbReference type="EMBL" id="JAFFTA010000011">
    <property type="protein sequence ID" value="MBM9913266.1"/>
    <property type="molecule type" value="Genomic_DNA"/>
</dbReference>
<sequence>MLDISLVVFRPSLPDLQRTLHSLAAIRNEFGTLWILISGRSALRASVQSMIDDAGLGQSVQVEHRFDNLGFASGHNRLLKRAFSAGAVRVLVLNPDVLLEPGAVSALSAAVEQQPENCLYGPALARIGADSSSVALVDSLGIAWSRSGRHFDIDQGLPLPRLDGTMSDVCGVTGACMLVSAGAFDTIVSGTGYFFDDTFLAYREDAELCIRAGQVGVGSRSVMLSGFGHVRSVRGFQRGKVIPDLLGVRNRFLMKWRLGKHRPGNSVLAGFRDVLVIVAVLLGERSSMPGLKESFAIRRYSMVTSKLRRTNA</sequence>
<evidence type="ECO:0000313" key="4">
    <source>
        <dbReference type="EMBL" id="MBM9913266.1"/>
    </source>
</evidence>
<proteinExistence type="inferred from homology"/>